<keyword evidence="4" id="KW-0732">Signal</keyword>
<dbReference type="GO" id="GO:0042597">
    <property type="term" value="C:periplasmic space"/>
    <property type="evidence" value="ECO:0007669"/>
    <property type="project" value="UniProtKB-SubCell"/>
</dbReference>
<proteinExistence type="inferred from homology"/>
<dbReference type="Pfam" id="PF13144">
    <property type="entry name" value="ChapFlgA"/>
    <property type="match status" value="1"/>
</dbReference>
<dbReference type="SMART" id="SM00858">
    <property type="entry name" value="SAF"/>
    <property type="match status" value="1"/>
</dbReference>
<name>A0A7U7ET49_9GAMM</name>
<protein>
    <recommendedName>
        <fullName evidence="3">Flagella basal body P-ring formation protein FlgA</fullName>
    </recommendedName>
</protein>
<feature type="domain" description="SAF" evidence="7">
    <location>
        <begin position="155"/>
        <end position="217"/>
    </location>
</feature>
<evidence type="ECO:0000256" key="6">
    <source>
        <dbReference type="ARBA" id="ARBA00025643"/>
    </source>
</evidence>
<dbReference type="PANTHER" id="PTHR36307:SF1">
    <property type="entry name" value="FLAGELLA BASAL BODY P-RING FORMATION PROTEIN FLGA"/>
    <property type="match status" value="1"/>
</dbReference>
<dbReference type="Gene3D" id="3.90.1210.10">
    <property type="entry name" value="Antifreeze-like/N-acetylneuraminic acid synthase C-terminal domain"/>
    <property type="match status" value="1"/>
</dbReference>
<dbReference type="GO" id="GO:0044780">
    <property type="term" value="P:bacterial-type flagellum assembly"/>
    <property type="evidence" value="ECO:0007669"/>
    <property type="project" value="InterPro"/>
</dbReference>
<dbReference type="EMBL" id="CAJFCI010000082">
    <property type="protein sequence ID" value="CAD5110227.1"/>
    <property type="molecule type" value="Genomic_DNA"/>
</dbReference>
<dbReference type="Gene3D" id="2.30.30.760">
    <property type="match status" value="1"/>
</dbReference>
<dbReference type="NCBIfam" id="TIGR03170">
    <property type="entry name" value="flgA_cterm"/>
    <property type="match status" value="1"/>
</dbReference>
<comment type="function">
    <text evidence="6">Involved in the assembly process of the P-ring formation. It may associate with FlgF on the rod constituting a structure essential for the P-ring assembly or may act as a modulator protein for the P-ring assembly.</text>
</comment>
<comment type="caution">
    <text evidence="8">The sequence shown here is derived from an EMBL/GenBank/DDBJ whole genome shotgun (WGS) entry which is preliminary data.</text>
</comment>
<evidence type="ECO:0000256" key="3">
    <source>
        <dbReference type="ARBA" id="ARBA00014754"/>
    </source>
</evidence>
<evidence type="ECO:0000313" key="9">
    <source>
        <dbReference type="Proteomes" id="UP000583387"/>
    </source>
</evidence>
<dbReference type="Proteomes" id="UP000583387">
    <property type="component" value="Unassembled WGS sequence"/>
</dbReference>
<accession>A0A7U7ET49</accession>
<evidence type="ECO:0000313" key="8">
    <source>
        <dbReference type="EMBL" id="CAD5110227.1"/>
    </source>
</evidence>
<sequence>MPKPDNSPMSLIYLSFSERLRRLGVAALPPLRRRGAAGGNATSALRRLLAAALLPFSALLHAESEVDRQIDQAVERYLAAQLQQEARRQGWQGMRFSHASSALNGTARLTACQGPLQVEGADDSPAPLGRQRLKVSCDDQPGWTVLVSSQASVFIPALHAGQVIERGQGIEAGQLQVQELNAGKATRGYFQRPEEVLGMSAKRRIRAGQPLSPGLLTSPLLVKRGQQVKIVASRDGIQASTLGEALQNGQQDDVIKVRNLNSEKVIEAKVLEAGLVSSTFE</sequence>
<organism evidence="8 9">
    <name type="scientific">Zestomonas carbonaria</name>
    <dbReference type="NCBI Taxonomy" id="2762745"/>
    <lineage>
        <taxon>Bacteria</taxon>
        <taxon>Pseudomonadati</taxon>
        <taxon>Pseudomonadota</taxon>
        <taxon>Gammaproteobacteria</taxon>
        <taxon>Pseudomonadales</taxon>
        <taxon>Pseudomonadaceae</taxon>
        <taxon>Zestomonas</taxon>
    </lineage>
</organism>
<dbReference type="InterPro" id="IPR013974">
    <property type="entry name" value="SAF"/>
</dbReference>
<evidence type="ECO:0000256" key="1">
    <source>
        <dbReference type="ARBA" id="ARBA00004418"/>
    </source>
</evidence>
<evidence type="ECO:0000256" key="4">
    <source>
        <dbReference type="ARBA" id="ARBA00022729"/>
    </source>
</evidence>
<dbReference type="InterPro" id="IPR017585">
    <property type="entry name" value="SAF_FlgA"/>
</dbReference>
<evidence type="ECO:0000259" key="7">
    <source>
        <dbReference type="SMART" id="SM00858"/>
    </source>
</evidence>
<keyword evidence="5" id="KW-0574">Periplasm</keyword>
<comment type="similarity">
    <text evidence="2">Belongs to the FlgA family.</text>
</comment>
<evidence type="ECO:0000256" key="2">
    <source>
        <dbReference type="ARBA" id="ARBA00010474"/>
    </source>
</evidence>
<keyword evidence="9" id="KW-1185">Reference proteome</keyword>
<gene>
    <name evidence="8" type="ORF">PSEWESI4_04545</name>
</gene>
<reference evidence="8 9" key="1">
    <citation type="submission" date="2020-08" db="EMBL/GenBank/DDBJ databases">
        <authorList>
            <person name="Criscuolo A."/>
        </authorList>
    </citation>
    <scope>NUCLEOTIDE SEQUENCE [LARGE SCALE GENOMIC DNA]</scope>
    <source>
        <strain evidence="8">CIP111764</strain>
    </source>
</reference>
<dbReference type="CDD" id="cd11614">
    <property type="entry name" value="SAF_CpaB_FlgA_like"/>
    <property type="match status" value="1"/>
</dbReference>
<evidence type="ECO:0000256" key="5">
    <source>
        <dbReference type="ARBA" id="ARBA00022764"/>
    </source>
</evidence>
<dbReference type="InterPro" id="IPR039246">
    <property type="entry name" value="Flagellar_FlgA"/>
</dbReference>
<comment type="subcellular location">
    <subcellularLocation>
        <location evidence="1">Periplasm</location>
    </subcellularLocation>
</comment>
<dbReference type="PANTHER" id="PTHR36307">
    <property type="entry name" value="FLAGELLA BASAL BODY P-RING FORMATION PROTEIN FLGA"/>
    <property type="match status" value="1"/>
</dbReference>
<dbReference type="AlphaFoldDB" id="A0A7U7ET49"/>